<sequence length="258" mass="28019">MGAATPLPVLIVLHQEHSTPGRVGRLLVERGHPLDIRRPRFGDPLPQTLALHAGAVVFGGPMSANDPDDWVKREIDWIGVALDEKKPLLGLCLGAQMLAKHLGGRIDPHPSGLAEIGYYPLKPTATGRRFASETGAPWPSHVYQWHREGLDCPPGGELLAEGADFPNQAFRVGPAAFGLQFHPEVTHAMIYRWTTRASERLGLPGAQAAHLHHRGRFMYDPDVALWLDAFLDHWLAAGTPQARSQPVAEPGSACAPAI</sequence>
<name>A0AAC9JSA9_9HYPH</name>
<evidence type="ECO:0000313" key="3">
    <source>
        <dbReference type="Proteomes" id="UP000182703"/>
    </source>
</evidence>
<feature type="domain" description="Glutamine amidotransferase" evidence="1">
    <location>
        <begin position="27"/>
        <end position="187"/>
    </location>
</feature>
<dbReference type="AlphaFoldDB" id="A0AAC9JSA9"/>
<dbReference type="Gene3D" id="3.40.50.880">
    <property type="match status" value="1"/>
</dbReference>
<dbReference type="SUPFAM" id="SSF52317">
    <property type="entry name" value="Class I glutamine amidotransferase-like"/>
    <property type="match status" value="1"/>
</dbReference>
<keyword evidence="2" id="KW-0315">Glutamine amidotransferase</keyword>
<dbReference type="PROSITE" id="PS51273">
    <property type="entry name" value="GATASE_TYPE_1"/>
    <property type="match status" value="1"/>
</dbReference>
<organism evidence="2 3">
    <name type="scientific">Chelatococcus daeguensis</name>
    <dbReference type="NCBI Taxonomy" id="444444"/>
    <lineage>
        <taxon>Bacteria</taxon>
        <taxon>Pseudomonadati</taxon>
        <taxon>Pseudomonadota</taxon>
        <taxon>Alphaproteobacteria</taxon>
        <taxon>Hyphomicrobiales</taxon>
        <taxon>Chelatococcaceae</taxon>
        <taxon>Chelatococcus</taxon>
    </lineage>
</organism>
<proteinExistence type="predicted"/>
<accession>A0AAC9JSA9</accession>
<dbReference type="PANTHER" id="PTHR42695">
    <property type="entry name" value="GLUTAMINE AMIDOTRANSFERASE YLR126C-RELATED"/>
    <property type="match status" value="1"/>
</dbReference>
<evidence type="ECO:0000259" key="1">
    <source>
        <dbReference type="Pfam" id="PF00117"/>
    </source>
</evidence>
<dbReference type="Proteomes" id="UP000182703">
    <property type="component" value="Chromosome"/>
</dbReference>
<dbReference type="GO" id="GO:0005829">
    <property type="term" value="C:cytosol"/>
    <property type="evidence" value="ECO:0007669"/>
    <property type="project" value="TreeGrafter"/>
</dbReference>
<dbReference type="RefSeq" id="WP_063188103.1">
    <property type="nucleotide sequence ID" value="NZ_CP018095.1"/>
</dbReference>
<dbReference type="InterPro" id="IPR017926">
    <property type="entry name" value="GATASE"/>
</dbReference>
<dbReference type="CDD" id="cd01741">
    <property type="entry name" value="GATase1_1"/>
    <property type="match status" value="1"/>
</dbReference>
<keyword evidence="3" id="KW-1185">Reference proteome</keyword>
<dbReference type="EMBL" id="CP018095">
    <property type="protein sequence ID" value="APF36257.1"/>
    <property type="molecule type" value="Genomic_DNA"/>
</dbReference>
<dbReference type="PANTHER" id="PTHR42695:SF5">
    <property type="entry name" value="GLUTAMINE AMIDOTRANSFERASE YLR126C-RELATED"/>
    <property type="match status" value="1"/>
</dbReference>
<dbReference type="InterPro" id="IPR044992">
    <property type="entry name" value="ChyE-like"/>
</dbReference>
<reference evidence="2 3" key="1">
    <citation type="submission" date="2016-11" db="EMBL/GenBank/DDBJ databases">
        <title>Complete genome sequence of the aerobically denitrifying bacterium Chelatococcus daeguensis TAD1.</title>
        <authorList>
            <person name="Yang Y."/>
            <person name="Huang S."/>
            <person name="Lin E."/>
        </authorList>
    </citation>
    <scope>NUCLEOTIDE SEQUENCE [LARGE SCALE GENOMIC DNA]</scope>
    <source>
        <strain evidence="2 3">TAD1</strain>
    </source>
</reference>
<dbReference type="InterPro" id="IPR029062">
    <property type="entry name" value="Class_I_gatase-like"/>
</dbReference>
<dbReference type="Pfam" id="PF00117">
    <property type="entry name" value="GATase"/>
    <property type="match status" value="1"/>
</dbReference>
<dbReference type="KEGG" id="cdq:BOQ54_02050"/>
<dbReference type="NCBIfam" id="NF005072">
    <property type="entry name" value="PRK06490.1"/>
    <property type="match status" value="1"/>
</dbReference>
<evidence type="ECO:0000313" key="2">
    <source>
        <dbReference type="EMBL" id="APF36257.1"/>
    </source>
</evidence>
<protein>
    <submittedName>
        <fullName evidence="2">Glutamine amidotransferase</fullName>
    </submittedName>
</protein>
<gene>
    <name evidence="2" type="ORF">BOQ54_02050</name>
</gene>